<sequence length="147" mass="16923">MEKISKVGSNQNHQLIIGDSNAMSNMIIHYYWSLKRYNVLCAKIGFEFLCELKGQDFGQHKRFDTFKKDILTGKNFDKIITPYVDGKGYQVKRLTAPGWISYVNYGKDISGFPVLSSQRPNCHKIFIYSVNGYLLFNVCLFEESLVS</sequence>
<dbReference type="EMBL" id="JACHCC010000008">
    <property type="protein sequence ID" value="MBB6501221.1"/>
    <property type="molecule type" value="Genomic_DNA"/>
</dbReference>
<comment type="caution">
    <text evidence="1">The sequence shown here is derived from an EMBL/GenBank/DDBJ whole genome shotgun (WGS) entry which is preliminary data.</text>
</comment>
<name>A0A7X0J7Q7_9SPHI</name>
<dbReference type="AlphaFoldDB" id="A0A7X0J7Q7"/>
<evidence type="ECO:0000313" key="2">
    <source>
        <dbReference type="Proteomes" id="UP000521017"/>
    </source>
</evidence>
<dbReference type="Proteomes" id="UP000521017">
    <property type="component" value="Unassembled WGS sequence"/>
</dbReference>
<accession>A0A7X0J7Q7</accession>
<proteinExistence type="predicted"/>
<dbReference type="RefSeq" id="WP_184626738.1">
    <property type="nucleotide sequence ID" value="NZ_JACHCC010000008.1"/>
</dbReference>
<evidence type="ECO:0000313" key="1">
    <source>
        <dbReference type="EMBL" id="MBB6501221.1"/>
    </source>
</evidence>
<reference evidence="1 2" key="1">
    <citation type="submission" date="2020-08" db="EMBL/GenBank/DDBJ databases">
        <title>Genomic Encyclopedia of Type Strains, Phase IV (KMG-V): Genome sequencing to study the core and pangenomes of soil and plant-associated prokaryotes.</title>
        <authorList>
            <person name="Whitman W."/>
        </authorList>
    </citation>
    <scope>NUCLEOTIDE SEQUENCE [LARGE SCALE GENOMIC DNA]</scope>
    <source>
        <strain evidence="1 2">M2T3</strain>
    </source>
</reference>
<protein>
    <submittedName>
        <fullName evidence="1">Uncharacterized protein</fullName>
    </submittedName>
</protein>
<gene>
    <name evidence="1" type="ORF">HDF25_003384</name>
</gene>
<organism evidence="1 2">
    <name type="scientific">Pedobacter cryoconitis</name>
    <dbReference type="NCBI Taxonomy" id="188932"/>
    <lineage>
        <taxon>Bacteria</taxon>
        <taxon>Pseudomonadati</taxon>
        <taxon>Bacteroidota</taxon>
        <taxon>Sphingobacteriia</taxon>
        <taxon>Sphingobacteriales</taxon>
        <taxon>Sphingobacteriaceae</taxon>
        <taxon>Pedobacter</taxon>
    </lineage>
</organism>